<proteinExistence type="predicted"/>
<dbReference type="Proteomes" id="UP000256661">
    <property type="component" value="Unassembled WGS sequence"/>
</dbReference>
<organism evidence="2 3">
    <name type="scientific">Thermomonospora umbrina</name>
    <dbReference type="NCBI Taxonomy" id="111806"/>
    <lineage>
        <taxon>Bacteria</taxon>
        <taxon>Bacillati</taxon>
        <taxon>Actinomycetota</taxon>
        <taxon>Actinomycetes</taxon>
        <taxon>Streptosporangiales</taxon>
        <taxon>Thermomonosporaceae</taxon>
        <taxon>Thermomonospora</taxon>
    </lineage>
</organism>
<dbReference type="AlphaFoldDB" id="A0A3D9SGB1"/>
<sequence>MTRKGPRVGRSRWWGHVVQVWGRCERGPAGPGWRSAAGLAVWAGRRATGAVGPVAVARWIRSRWPSRRATVAVGRLRWGSCCGGAGRGGWGGVGVTREGPGEGESDRRVDRVVRWGSLRAWLGRAGVGEAPPGWPCGPVAEQRSPWARWNRSRWARSPSDGRGGAPAAVGRGGRDAQGSRRGWVGSEGGPRGAVGVVASRARRGRGGGSAAGWGGGRWVVGVSGWGGGQRRPAKRSFSWVGASMRQMRRTKCSWPKANCWMSSGSWRRNMLSPWLAWAWRALRLCST</sequence>
<accession>A0A3D9SGB1</accession>
<evidence type="ECO:0000256" key="1">
    <source>
        <dbReference type="SAM" id="MobiDB-lite"/>
    </source>
</evidence>
<comment type="caution">
    <text evidence="2">The sequence shown here is derived from an EMBL/GenBank/DDBJ whole genome shotgun (WGS) entry which is preliminary data.</text>
</comment>
<name>A0A3D9SGB1_9ACTN</name>
<dbReference type="EMBL" id="QTTT01000001">
    <property type="protein sequence ID" value="REE94942.1"/>
    <property type="molecule type" value="Genomic_DNA"/>
</dbReference>
<reference evidence="2 3" key="1">
    <citation type="submission" date="2018-08" db="EMBL/GenBank/DDBJ databases">
        <title>Sequencing the genomes of 1000 actinobacteria strains.</title>
        <authorList>
            <person name="Klenk H.-P."/>
        </authorList>
    </citation>
    <scope>NUCLEOTIDE SEQUENCE [LARGE SCALE GENOMIC DNA]</scope>
    <source>
        <strain evidence="2 3">DSM 43927</strain>
    </source>
</reference>
<feature type="region of interest" description="Disordered" evidence="1">
    <location>
        <begin position="153"/>
        <end position="191"/>
    </location>
</feature>
<protein>
    <submittedName>
        <fullName evidence="2">Uncharacterized protein</fullName>
    </submittedName>
</protein>
<gene>
    <name evidence="2" type="ORF">DFJ69_0311</name>
</gene>
<evidence type="ECO:0000313" key="3">
    <source>
        <dbReference type="Proteomes" id="UP000256661"/>
    </source>
</evidence>
<keyword evidence="3" id="KW-1185">Reference proteome</keyword>
<evidence type="ECO:0000313" key="2">
    <source>
        <dbReference type="EMBL" id="REE94942.1"/>
    </source>
</evidence>